<comment type="caution">
    <text evidence="1">The sequence shown here is derived from an EMBL/GenBank/DDBJ whole genome shotgun (WGS) entry which is preliminary data.</text>
</comment>
<sequence length="122" mass="13717">MKTKLLANVAAFITLIPTILLSTTLPTWAEHKDVDLRLSIRDGESFEVLIRKAETLARTAAQMTFDREILVSDVSVKITAQNQDQAAMVLQLVVSRANWINYPDPKAWATYFPGAQTLMRIK</sequence>
<dbReference type="RefSeq" id="WP_330483835.1">
    <property type="nucleotide sequence ID" value="NZ_JAZBJZ010000041.1"/>
</dbReference>
<name>A0AAW9Q3E1_9CYAN</name>
<keyword evidence="2" id="KW-1185">Reference proteome</keyword>
<dbReference type="Proteomes" id="UP001333818">
    <property type="component" value="Unassembled WGS sequence"/>
</dbReference>
<reference evidence="1" key="1">
    <citation type="submission" date="2024-01" db="EMBL/GenBank/DDBJ databases">
        <title>Bank of Algae and Cyanobacteria of the Azores (BACA) strain genomes.</title>
        <authorList>
            <person name="Luz R."/>
            <person name="Cordeiro R."/>
            <person name="Fonseca A."/>
            <person name="Goncalves V."/>
        </authorList>
    </citation>
    <scope>NUCLEOTIDE SEQUENCE</scope>
    <source>
        <strain evidence="1">BACA0141</strain>
    </source>
</reference>
<accession>A0AAW9Q3E1</accession>
<evidence type="ECO:0000313" key="2">
    <source>
        <dbReference type="Proteomes" id="UP001333818"/>
    </source>
</evidence>
<protein>
    <submittedName>
        <fullName evidence="1">Uncharacterized protein</fullName>
    </submittedName>
</protein>
<gene>
    <name evidence="1" type="ORF">V2H45_11650</name>
</gene>
<dbReference type="AlphaFoldDB" id="A0AAW9Q3E1"/>
<evidence type="ECO:0000313" key="1">
    <source>
        <dbReference type="EMBL" id="MEE3717406.1"/>
    </source>
</evidence>
<dbReference type="EMBL" id="JAZBJZ010000041">
    <property type="protein sequence ID" value="MEE3717406.1"/>
    <property type="molecule type" value="Genomic_DNA"/>
</dbReference>
<proteinExistence type="predicted"/>
<organism evidence="1 2">
    <name type="scientific">Tumidithrix elongata BACA0141</name>
    <dbReference type="NCBI Taxonomy" id="2716417"/>
    <lineage>
        <taxon>Bacteria</taxon>
        <taxon>Bacillati</taxon>
        <taxon>Cyanobacteriota</taxon>
        <taxon>Cyanophyceae</taxon>
        <taxon>Pseudanabaenales</taxon>
        <taxon>Pseudanabaenaceae</taxon>
        <taxon>Tumidithrix</taxon>
        <taxon>Tumidithrix elongata</taxon>
    </lineage>
</organism>